<evidence type="ECO:0000313" key="5">
    <source>
        <dbReference type="Proteomes" id="UP000654370"/>
    </source>
</evidence>
<dbReference type="Pfam" id="PF04499">
    <property type="entry name" value="SAPS"/>
    <property type="match status" value="1"/>
</dbReference>
<evidence type="ECO:0008006" key="6">
    <source>
        <dbReference type="Google" id="ProtNLM"/>
    </source>
</evidence>
<dbReference type="PANTHER" id="PTHR12634:SF8">
    <property type="entry name" value="FIERY MOUNTAIN, ISOFORM D"/>
    <property type="match status" value="1"/>
</dbReference>
<keyword evidence="2" id="KW-0131">Cell cycle</keyword>
<name>A0A8H7PMK6_MORIS</name>
<gene>
    <name evidence="4" type="ORF">INT43_007623</name>
</gene>
<dbReference type="OrthoDB" id="295029at2759"/>
<evidence type="ECO:0000256" key="3">
    <source>
        <dbReference type="SAM" id="MobiDB-lite"/>
    </source>
</evidence>
<protein>
    <recommendedName>
        <fullName evidence="6">SAPS-domain-containing protein</fullName>
    </recommendedName>
</protein>
<comment type="caution">
    <text evidence="4">The sequence shown here is derived from an EMBL/GenBank/DDBJ whole genome shotgun (WGS) entry which is preliminary data.</text>
</comment>
<comment type="similarity">
    <text evidence="1">Belongs to the SAPS family.</text>
</comment>
<dbReference type="GO" id="GO:0005634">
    <property type="term" value="C:nucleus"/>
    <property type="evidence" value="ECO:0007669"/>
    <property type="project" value="TreeGrafter"/>
</dbReference>
<feature type="compositionally biased region" description="Basic and acidic residues" evidence="3">
    <location>
        <begin position="767"/>
        <end position="778"/>
    </location>
</feature>
<dbReference type="PANTHER" id="PTHR12634">
    <property type="entry name" value="SIT4 YEAST -ASSOCIATING PROTEIN-RELATED"/>
    <property type="match status" value="1"/>
</dbReference>
<dbReference type="EMBL" id="JAEPQZ010000009">
    <property type="protein sequence ID" value="KAG2176969.1"/>
    <property type="molecule type" value="Genomic_DNA"/>
</dbReference>
<dbReference type="InterPro" id="IPR007587">
    <property type="entry name" value="SAPS"/>
</dbReference>
<feature type="region of interest" description="Disordered" evidence="3">
    <location>
        <begin position="648"/>
        <end position="789"/>
    </location>
</feature>
<dbReference type="GO" id="GO:0019903">
    <property type="term" value="F:protein phosphatase binding"/>
    <property type="evidence" value="ECO:0007669"/>
    <property type="project" value="InterPro"/>
</dbReference>
<proteinExistence type="inferred from homology"/>
<feature type="compositionally biased region" description="Polar residues" evidence="3">
    <location>
        <begin position="705"/>
        <end position="714"/>
    </location>
</feature>
<dbReference type="AlphaFoldDB" id="A0A8H7PMK6"/>
<sequence length="789" mass="89251">MNHTHTAGELLKPLTMFWRFGFNNPSAIDAILDKEDVDLQEILNEGDVIQEVKTHNQRLIDLYPFCYSVISYLCQRDNLAQLLSYVTAESLDREQWSYPLIASEILSSDIPQILDSLLIDHVDLLKGLWDFLDKPSMKVETSMPSDLAANFAKVNCSLLAKRSEAMLAFVQSLPNVFQKIVNHLETPAITDLLLTLIRMEEVLPEDSSSIEWLNEQGLLDKLISKLDPTLDADEHSIAQQVISEIIRMSQTSIPESPSIGSNVLINSLKSRETMTKLVDYMLDKDAHNSTSSLINGVAIIIDLIRHNNSDAELDHIDLYAGEEGIMEPPVSLKEMMDVLADRVGDFNNLLIHPKSVSSTIPTTIGDRMPLGFERLKICELFAELLHCSNMAHLNKPVNKSQEAKTHYISTFENSKAATEEEEEVQMTASSPDKTGDDASKDDAAADVNQEPKQETDKNVAEDVKDEVYVADRLKLQFIEHKVLPTCLDIFFGFPFNNFLHYVVYDMLHQIFNGSMEYGYNRQLALSVLKDGRLTNRIIEAYELNEQETAKPKGMRLGYMGHLTFIADEISKLMDNYSEVESTVRDDVDLQKWDHFYIEVLAETRERDTLPLGGDRPIAGATYSVSEEEDDEDALVSAQDDFSRYMQHSNKVAYDDDDEEEIGESGDHWMSKWSGSGDDGDATASFQRLRIRNDNEQESGEGSSQWSTFPRTSLIQQGEEGEEDEYDRFSDQPSFDNKHQSEGNDTSFQYQGNVSNSNVSGGFVPAVKTREEEREYKYEGDDDEEQEGEI</sequence>
<organism evidence="4 5">
    <name type="scientific">Mortierella isabellina</name>
    <name type="common">Filamentous fungus</name>
    <name type="synonym">Umbelopsis isabellina</name>
    <dbReference type="NCBI Taxonomy" id="91625"/>
    <lineage>
        <taxon>Eukaryota</taxon>
        <taxon>Fungi</taxon>
        <taxon>Fungi incertae sedis</taxon>
        <taxon>Mucoromycota</taxon>
        <taxon>Mucoromycotina</taxon>
        <taxon>Umbelopsidomycetes</taxon>
        <taxon>Umbelopsidales</taxon>
        <taxon>Umbelopsidaceae</taxon>
        <taxon>Umbelopsis</taxon>
    </lineage>
</organism>
<reference evidence="4" key="1">
    <citation type="submission" date="2020-12" db="EMBL/GenBank/DDBJ databases">
        <title>Metabolic potential, ecology and presence of endohyphal bacteria is reflected in genomic diversity of Mucoromycotina.</title>
        <authorList>
            <person name="Muszewska A."/>
            <person name="Okrasinska A."/>
            <person name="Steczkiewicz K."/>
            <person name="Drgas O."/>
            <person name="Orlowska M."/>
            <person name="Perlinska-Lenart U."/>
            <person name="Aleksandrzak-Piekarczyk T."/>
            <person name="Szatraj K."/>
            <person name="Zielenkiewicz U."/>
            <person name="Pilsyk S."/>
            <person name="Malc E."/>
            <person name="Mieczkowski P."/>
            <person name="Kruszewska J.S."/>
            <person name="Biernat P."/>
            <person name="Pawlowska J."/>
        </authorList>
    </citation>
    <scope>NUCLEOTIDE SEQUENCE</scope>
    <source>
        <strain evidence="4">WA0000067209</strain>
    </source>
</reference>
<feature type="region of interest" description="Disordered" evidence="3">
    <location>
        <begin position="413"/>
        <end position="459"/>
    </location>
</feature>
<dbReference type="GO" id="GO:0005829">
    <property type="term" value="C:cytosol"/>
    <property type="evidence" value="ECO:0007669"/>
    <property type="project" value="TreeGrafter"/>
</dbReference>
<feature type="compositionally biased region" description="Basic and acidic residues" evidence="3">
    <location>
        <begin position="433"/>
        <end position="459"/>
    </location>
</feature>
<dbReference type="GO" id="GO:0019888">
    <property type="term" value="F:protein phosphatase regulator activity"/>
    <property type="evidence" value="ECO:0007669"/>
    <property type="project" value="TreeGrafter"/>
</dbReference>
<feature type="compositionally biased region" description="Acidic residues" evidence="3">
    <location>
        <begin position="779"/>
        <end position="789"/>
    </location>
</feature>
<evidence type="ECO:0000256" key="1">
    <source>
        <dbReference type="ARBA" id="ARBA00006180"/>
    </source>
</evidence>
<keyword evidence="5" id="KW-1185">Reference proteome</keyword>
<feature type="compositionally biased region" description="Acidic residues" evidence="3">
    <location>
        <begin position="654"/>
        <end position="663"/>
    </location>
</feature>
<accession>A0A8H7PMK6</accession>
<feature type="compositionally biased region" description="Polar residues" evidence="3">
    <location>
        <begin position="742"/>
        <end position="759"/>
    </location>
</feature>
<evidence type="ECO:0000256" key="2">
    <source>
        <dbReference type="ARBA" id="ARBA00023306"/>
    </source>
</evidence>
<dbReference type="Proteomes" id="UP000654370">
    <property type="component" value="Unassembled WGS sequence"/>
</dbReference>
<evidence type="ECO:0000313" key="4">
    <source>
        <dbReference type="EMBL" id="KAG2176969.1"/>
    </source>
</evidence>